<reference evidence="1 2" key="1">
    <citation type="submission" date="2024-03" db="EMBL/GenBank/DDBJ databases">
        <title>Aureococcus anophagefferens CCMP1851 and Kratosvirus quantuckense: Draft genome of a second virus-susceptible host strain in the model system.</title>
        <authorList>
            <person name="Chase E."/>
            <person name="Truchon A.R."/>
            <person name="Schepens W."/>
            <person name="Wilhelm S.W."/>
        </authorList>
    </citation>
    <scope>NUCLEOTIDE SEQUENCE [LARGE SCALE GENOMIC DNA]</scope>
    <source>
        <strain evidence="1 2">CCMP1851</strain>
    </source>
</reference>
<dbReference type="KEGG" id="aaf:AURANDRAFT_55034"/>
<dbReference type="PANTHER" id="PTHR11599">
    <property type="entry name" value="PROTEASOME SUBUNIT ALPHA/BETA"/>
    <property type="match status" value="1"/>
</dbReference>
<comment type="caution">
    <text evidence="1">The sequence shown here is derived from an EMBL/GenBank/DDBJ whole genome shotgun (WGS) entry which is preliminary data.</text>
</comment>
<proteinExistence type="predicted"/>
<dbReference type="InterPro" id="IPR029055">
    <property type="entry name" value="Ntn_hydrolases_N"/>
</dbReference>
<evidence type="ECO:0000313" key="2">
    <source>
        <dbReference type="Proteomes" id="UP001363151"/>
    </source>
</evidence>
<dbReference type="GO" id="GO:0005737">
    <property type="term" value="C:cytoplasm"/>
    <property type="evidence" value="ECO:0007669"/>
    <property type="project" value="UniProtKB-SubCell"/>
</dbReference>
<dbReference type="GO" id="GO:0005634">
    <property type="term" value="C:nucleus"/>
    <property type="evidence" value="ECO:0007669"/>
    <property type="project" value="UniProtKB-SubCell"/>
</dbReference>
<dbReference type="GO" id="GO:0006511">
    <property type="term" value="P:ubiquitin-dependent protein catabolic process"/>
    <property type="evidence" value="ECO:0007669"/>
    <property type="project" value="InterPro"/>
</dbReference>
<protein>
    <submittedName>
        <fullName evidence="1">Proteasome subunit beta</fullName>
    </submittedName>
</protein>
<dbReference type="EMBL" id="JBBJCI010000037">
    <property type="protein sequence ID" value="KAK7250411.1"/>
    <property type="molecule type" value="Genomic_DNA"/>
</dbReference>
<dbReference type="SMART" id="SM00948">
    <property type="entry name" value="Proteasome_A_N"/>
    <property type="match status" value="1"/>
</dbReference>
<dbReference type="Pfam" id="PF00227">
    <property type="entry name" value="Proteasome"/>
    <property type="match status" value="1"/>
</dbReference>
<dbReference type="Proteomes" id="UP001363151">
    <property type="component" value="Unassembled WGS sequence"/>
</dbReference>
<keyword evidence="2" id="KW-1185">Reference proteome</keyword>
<dbReference type="PROSITE" id="PS51475">
    <property type="entry name" value="PROTEASOME_ALPHA_2"/>
    <property type="match status" value="1"/>
</dbReference>
<dbReference type="SUPFAM" id="SSF56235">
    <property type="entry name" value="N-terminal nucleophile aminohydrolases (Ntn hydrolases)"/>
    <property type="match status" value="1"/>
</dbReference>
<dbReference type="CDD" id="cd03751">
    <property type="entry name" value="proteasome_alpha_type_3"/>
    <property type="match status" value="1"/>
</dbReference>
<evidence type="ECO:0000313" key="1">
    <source>
        <dbReference type="EMBL" id="KAK7250411.1"/>
    </source>
</evidence>
<accession>A0ABR1GBC8</accession>
<sequence length="259" mass="28646">MASTGAGYDLSPTTFSPDGRIFQVEYATKAVENAGTVVGMKCKDGVVLGVEKVMLSKMLLPSSNRRVATVSAHAGVAQAGLAADGRQVVARAREECDNYEEVYGIPIPPTVLAQRLSEYVHYFTIHGALRPFGTSTMIAAYDEREKAHQLYVLEPTGVCLRYFGAALGKGRQSAKSEIEKLDLTTLTCRDALKEIAKMIYTCYDESKDKPFILEMAWLCEETKFEYQLVPQDLIDAAETWAKKELEEDDDDDDDDEMAS</sequence>
<dbReference type="Pfam" id="PF10584">
    <property type="entry name" value="Proteasome_A_N"/>
    <property type="match status" value="1"/>
</dbReference>
<dbReference type="InterPro" id="IPR001353">
    <property type="entry name" value="Proteasome_sua/b"/>
</dbReference>
<dbReference type="PROSITE" id="PS00388">
    <property type="entry name" value="PROTEASOME_ALPHA_1"/>
    <property type="match status" value="1"/>
</dbReference>
<dbReference type="InterPro" id="IPR050115">
    <property type="entry name" value="Proteasome_alpha"/>
</dbReference>
<dbReference type="GO" id="GO:0019773">
    <property type="term" value="C:proteasome core complex, alpha-subunit complex"/>
    <property type="evidence" value="ECO:0007669"/>
    <property type="project" value="UniProtKB-UniRule"/>
</dbReference>
<dbReference type="Gene3D" id="3.60.20.10">
    <property type="entry name" value="Glutamine Phosphoribosylpyrophosphate, subunit 1, domain 1"/>
    <property type="match status" value="1"/>
</dbReference>
<keyword evidence="1" id="KW-0647">Proteasome</keyword>
<gene>
    <name evidence="1" type="primary">PSMA3</name>
    <name evidence="1" type="ORF">SO694_00007667</name>
</gene>
<dbReference type="InterPro" id="IPR023332">
    <property type="entry name" value="Proteasome_alpha-type"/>
</dbReference>
<name>A0ABR1GBC8_AURAN</name>
<dbReference type="InterPro" id="IPR000426">
    <property type="entry name" value="Proteasome_asu_N"/>
</dbReference>
<organism evidence="1 2">
    <name type="scientific">Aureococcus anophagefferens</name>
    <name type="common">Harmful bloom alga</name>
    <dbReference type="NCBI Taxonomy" id="44056"/>
    <lineage>
        <taxon>Eukaryota</taxon>
        <taxon>Sar</taxon>
        <taxon>Stramenopiles</taxon>
        <taxon>Ochrophyta</taxon>
        <taxon>Pelagophyceae</taxon>
        <taxon>Pelagomonadales</taxon>
        <taxon>Pelagomonadaceae</taxon>
        <taxon>Aureococcus</taxon>
    </lineage>
</organism>